<dbReference type="EMBL" id="QTSX02005731">
    <property type="protein sequence ID" value="KAJ9058296.1"/>
    <property type="molecule type" value="Genomic_DNA"/>
</dbReference>
<reference evidence="1" key="1">
    <citation type="submission" date="2022-04" db="EMBL/GenBank/DDBJ databases">
        <title>Genome of the entomopathogenic fungus Entomophthora muscae.</title>
        <authorList>
            <person name="Elya C."/>
            <person name="Lovett B.R."/>
            <person name="Lee E."/>
            <person name="Macias A.M."/>
            <person name="Hajek A.E."/>
            <person name="De Bivort B.L."/>
            <person name="Kasson M.T."/>
            <person name="De Fine Licht H.H."/>
            <person name="Stajich J.E."/>
        </authorList>
    </citation>
    <scope>NUCLEOTIDE SEQUENCE</scope>
    <source>
        <strain evidence="1">Berkeley</strain>
    </source>
</reference>
<sequence length="100" mass="10607">MDLKMKIPDDNTSKSDKLFQNLNLPASSSRSENDSFNSVNPVQNISNQENIPTSIMSGIGNNLTSTNIGIPLPLLQTTGIDKGSLANSLPASSLSSMVNN</sequence>
<comment type="caution">
    <text evidence="1">The sequence shown here is derived from an EMBL/GenBank/DDBJ whole genome shotgun (WGS) entry which is preliminary data.</text>
</comment>
<name>A0ACC2S810_9FUNG</name>
<evidence type="ECO:0000313" key="2">
    <source>
        <dbReference type="Proteomes" id="UP001165960"/>
    </source>
</evidence>
<gene>
    <name evidence="1" type="ORF">DSO57_1013781</name>
</gene>
<keyword evidence="2" id="KW-1185">Reference proteome</keyword>
<proteinExistence type="predicted"/>
<accession>A0ACC2S810</accession>
<protein>
    <submittedName>
        <fullName evidence="1">Uncharacterized protein</fullName>
    </submittedName>
</protein>
<evidence type="ECO:0000313" key="1">
    <source>
        <dbReference type="EMBL" id="KAJ9058296.1"/>
    </source>
</evidence>
<dbReference type="Proteomes" id="UP001165960">
    <property type="component" value="Unassembled WGS sequence"/>
</dbReference>
<organism evidence="1 2">
    <name type="scientific">Entomophthora muscae</name>
    <dbReference type="NCBI Taxonomy" id="34485"/>
    <lineage>
        <taxon>Eukaryota</taxon>
        <taxon>Fungi</taxon>
        <taxon>Fungi incertae sedis</taxon>
        <taxon>Zoopagomycota</taxon>
        <taxon>Entomophthoromycotina</taxon>
        <taxon>Entomophthoromycetes</taxon>
        <taxon>Entomophthorales</taxon>
        <taxon>Entomophthoraceae</taxon>
        <taxon>Entomophthora</taxon>
    </lineage>
</organism>